<organism evidence="1 2">
    <name type="scientific">Adineta steineri</name>
    <dbReference type="NCBI Taxonomy" id="433720"/>
    <lineage>
        <taxon>Eukaryota</taxon>
        <taxon>Metazoa</taxon>
        <taxon>Spiralia</taxon>
        <taxon>Gnathifera</taxon>
        <taxon>Rotifera</taxon>
        <taxon>Eurotatoria</taxon>
        <taxon>Bdelloidea</taxon>
        <taxon>Adinetida</taxon>
        <taxon>Adinetidae</taxon>
        <taxon>Adineta</taxon>
    </lineage>
</organism>
<name>A0A815TAP7_9BILA</name>
<accession>A0A815TAP7</accession>
<proteinExistence type="predicted"/>
<feature type="non-terminal residue" evidence="1">
    <location>
        <position position="522"/>
    </location>
</feature>
<reference evidence="1" key="1">
    <citation type="submission" date="2021-02" db="EMBL/GenBank/DDBJ databases">
        <authorList>
            <person name="Nowell W R."/>
        </authorList>
    </citation>
    <scope>NUCLEOTIDE SEQUENCE</scope>
</reference>
<sequence length="522" mass="59890">MRTLQLEQTQILSFNEHHTRISTINDGSDYLSANKITDDLNTELLHDNLDDEFLNEYAHEVDDDGIAFYDASDDFHCSEDEEINENNDEGEYTLTEEQMNYADEFINMGASSIPIRQYDELDISVILLMIKKKHKCTNSLVNDILKLLIALKVPRIPTSWYKLKALIQQADNTHEEKQQMKKHKCTNSLVNDILKLLIALKVPRIPTSWYKLKALIQQADNTHEEKQQMVDLTLYFCQECEHQSTDPNKCTNDNCSFYSNSLIIPHTFIMLNIQQQIEQVLKSIHQTDLNLLTQTSNQFPTSMSDIYHGRVYKNIINSLKNEHHKLFISLTCNIDGAAVYTSSEQSMWAFTACLNELNRSIRFNMDKIIVFAISVGRKKPSKTIMQKMLVPIVSTLNNDKPANSLVQNLPEPNALFGCSKYEIAGETTPAKVYATPTKSAKIKTTYIRIFPTSTGRQPEMRSNARWYDISHATQNGVRFFINDHKLHTYGYMGECELCELAFIDRGSSFMSDTLHSVYHGAF</sequence>
<protein>
    <submittedName>
        <fullName evidence="1">Uncharacterized protein</fullName>
    </submittedName>
</protein>
<gene>
    <name evidence="1" type="ORF">JYZ213_LOCUS43738</name>
</gene>
<dbReference type="AlphaFoldDB" id="A0A815TAP7"/>
<evidence type="ECO:0000313" key="2">
    <source>
        <dbReference type="Proteomes" id="UP000663845"/>
    </source>
</evidence>
<evidence type="ECO:0000313" key="1">
    <source>
        <dbReference type="EMBL" id="CAF1505592.1"/>
    </source>
</evidence>
<comment type="caution">
    <text evidence="1">The sequence shown here is derived from an EMBL/GenBank/DDBJ whole genome shotgun (WGS) entry which is preliminary data.</text>
</comment>
<dbReference type="Proteomes" id="UP000663845">
    <property type="component" value="Unassembled WGS sequence"/>
</dbReference>
<dbReference type="EMBL" id="CAJNOG010002449">
    <property type="protein sequence ID" value="CAF1505592.1"/>
    <property type="molecule type" value="Genomic_DNA"/>
</dbReference>